<feature type="transmembrane region" description="Helical" evidence="7">
    <location>
        <begin position="155"/>
        <end position="182"/>
    </location>
</feature>
<keyword evidence="5 7" id="KW-1133">Transmembrane helix</keyword>
<evidence type="ECO:0000256" key="5">
    <source>
        <dbReference type="ARBA" id="ARBA00022989"/>
    </source>
</evidence>
<sequence length="260" mass="28407">MKNLLIIPEQIGAFLLTIFAGVGRFLIFVRSISQWIFIPPFRTSLLFKQLEFVGNKSFVIIFISSLFVGSVLGLQLGVIFKLFSAEGLMGAATGKSLALELAPVMCGFIVIGRAGAAMAAEIATMRVNEQIDAMEAMGVNPISYIVVPRVLASTIMMPILAIFFLFIGVIGCYFVAVIYFRVDTRTFMEMLKWIVYWGDVVKGLIKAMVFGFIFSIICCYKGFKARGGAKGVGEATTKAVVASLLSILAGDFILTLFQVR</sequence>
<dbReference type="NCBIfam" id="TIGR00056">
    <property type="entry name" value="MlaE family lipid ABC transporter permease subunit"/>
    <property type="match status" value="1"/>
</dbReference>
<dbReference type="InterPro" id="IPR030802">
    <property type="entry name" value="Permease_MalE"/>
</dbReference>
<comment type="caution">
    <text evidence="8">The sequence shown here is derived from an EMBL/GenBank/DDBJ whole genome shotgun (WGS) entry which is preliminary data.</text>
</comment>
<proteinExistence type="inferred from homology"/>
<accession>A0A369KTI6</accession>
<feature type="transmembrane region" description="Helical" evidence="7">
    <location>
        <begin position="12"/>
        <end position="38"/>
    </location>
</feature>
<keyword evidence="3" id="KW-0813">Transport</keyword>
<dbReference type="AlphaFoldDB" id="A0A369KTI6"/>
<evidence type="ECO:0000256" key="7">
    <source>
        <dbReference type="RuleBase" id="RU362044"/>
    </source>
</evidence>
<dbReference type="Proteomes" id="UP000253934">
    <property type="component" value="Unassembled WGS sequence"/>
</dbReference>
<dbReference type="Pfam" id="PF02405">
    <property type="entry name" value="MlaE"/>
    <property type="match status" value="1"/>
</dbReference>
<evidence type="ECO:0000256" key="2">
    <source>
        <dbReference type="ARBA" id="ARBA00007556"/>
    </source>
</evidence>
<protein>
    <submittedName>
        <fullName evidence="8">ABC transporter permease</fullName>
    </submittedName>
</protein>
<dbReference type="EMBL" id="QOVW01000069">
    <property type="protein sequence ID" value="RDB36015.1"/>
    <property type="molecule type" value="Genomic_DNA"/>
</dbReference>
<evidence type="ECO:0000256" key="6">
    <source>
        <dbReference type="ARBA" id="ARBA00023136"/>
    </source>
</evidence>
<dbReference type="InterPro" id="IPR003453">
    <property type="entry name" value="ABC_MlaE_roteobac"/>
</dbReference>
<comment type="similarity">
    <text evidence="2 7">Belongs to the MlaE permease family.</text>
</comment>
<keyword evidence="4 7" id="KW-0812">Transmembrane</keyword>
<evidence type="ECO:0000313" key="9">
    <source>
        <dbReference type="Proteomes" id="UP000253934"/>
    </source>
</evidence>
<feature type="transmembrane region" description="Helical" evidence="7">
    <location>
        <begin position="203"/>
        <end position="223"/>
    </location>
</feature>
<feature type="transmembrane region" description="Helical" evidence="7">
    <location>
        <begin position="235"/>
        <end position="257"/>
    </location>
</feature>
<reference evidence="8" key="1">
    <citation type="submission" date="2018-04" db="EMBL/GenBank/DDBJ databases">
        <title>Draft genome sequence of the Candidatus Spirobacillus cienkowskii, a pathogen of freshwater Daphnia species, reconstructed from hemolymph metagenomic reads.</title>
        <authorList>
            <person name="Bresciani L."/>
            <person name="Lemos L.N."/>
            <person name="Wale N."/>
            <person name="Lin J.Y."/>
            <person name="Fernandes G.R."/>
            <person name="Duffy M.A."/>
            <person name="Rodrigues J.M."/>
        </authorList>
    </citation>
    <scope>NUCLEOTIDE SEQUENCE [LARGE SCALE GENOMIC DNA]</scope>
    <source>
        <strain evidence="8">Binning01</strain>
    </source>
</reference>
<name>A0A369KTI6_9BACT</name>
<dbReference type="GO" id="GO:0005548">
    <property type="term" value="F:phospholipid transporter activity"/>
    <property type="evidence" value="ECO:0007669"/>
    <property type="project" value="TreeGrafter"/>
</dbReference>
<keyword evidence="9" id="KW-1185">Reference proteome</keyword>
<evidence type="ECO:0000256" key="4">
    <source>
        <dbReference type="ARBA" id="ARBA00022692"/>
    </source>
</evidence>
<gene>
    <name evidence="8" type="ORF">DCC88_07350</name>
</gene>
<evidence type="ECO:0000256" key="1">
    <source>
        <dbReference type="ARBA" id="ARBA00004141"/>
    </source>
</evidence>
<organism evidence="8 9">
    <name type="scientific">Spirobacillus cienkowskii</name>
    <dbReference type="NCBI Taxonomy" id="495820"/>
    <lineage>
        <taxon>Bacteria</taxon>
        <taxon>Pseudomonadati</taxon>
        <taxon>Bdellovibrionota</taxon>
        <taxon>Oligoflexia</taxon>
        <taxon>Silvanigrellales</taxon>
        <taxon>Spirobacillus</taxon>
    </lineage>
</organism>
<evidence type="ECO:0000256" key="3">
    <source>
        <dbReference type="ARBA" id="ARBA00022448"/>
    </source>
</evidence>
<keyword evidence="6 7" id="KW-0472">Membrane</keyword>
<feature type="transmembrane region" description="Helical" evidence="7">
    <location>
        <begin position="101"/>
        <end position="120"/>
    </location>
</feature>
<dbReference type="GO" id="GO:0043190">
    <property type="term" value="C:ATP-binding cassette (ABC) transporter complex"/>
    <property type="evidence" value="ECO:0007669"/>
    <property type="project" value="InterPro"/>
</dbReference>
<comment type="subcellular location">
    <subcellularLocation>
        <location evidence="1">Membrane</location>
        <topology evidence="1">Multi-pass membrane protein</topology>
    </subcellularLocation>
</comment>
<feature type="transmembrane region" description="Helical" evidence="7">
    <location>
        <begin position="58"/>
        <end position="80"/>
    </location>
</feature>
<dbReference type="PANTHER" id="PTHR30188:SF4">
    <property type="entry name" value="PROTEIN TRIGALACTOSYLDIACYLGLYCEROL 1, CHLOROPLASTIC"/>
    <property type="match status" value="1"/>
</dbReference>
<evidence type="ECO:0000313" key="8">
    <source>
        <dbReference type="EMBL" id="RDB36015.1"/>
    </source>
</evidence>
<dbReference type="PANTHER" id="PTHR30188">
    <property type="entry name" value="ABC TRANSPORTER PERMEASE PROTEIN-RELATED"/>
    <property type="match status" value="1"/>
</dbReference>